<feature type="transmembrane region" description="Helical" evidence="5">
    <location>
        <begin position="220"/>
        <end position="239"/>
    </location>
</feature>
<feature type="transmembrane region" description="Helical" evidence="5">
    <location>
        <begin position="100"/>
        <end position="123"/>
    </location>
</feature>
<dbReference type="VEuPathDB" id="TrichDB:TVAG_354420"/>
<dbReference type="Proteomes" id="UP000001542">
    <property type="component" value="Unassembled WGS sequence"/>
</dbReference>
<feature type="transmembrane region" description="Helical" evidence="5">
    <location>
        <begin position="135"/>
        <end position="155"/>
    </location>
</feature>
<dbReference type="RefSeq" id="XP_001311434.1">
    <property type="nucleotide sequence ID" value="XM_001311433.1"/>
</dbReference>
<dbReference type="PRINTS" id="PR00171">
    <property type="entry name" value="SUGRTRNSPORT"/>
</dbReference>
<dbReference type="PANTHER" id="PTHR48021">
    <property type="match status" value="1"/>
</dbReference>
<dbReference type="OrthoDB" id="6612291at2759"/>
<dbReference type="VEuPathDB" id="TrichDB:TVAGG3_0664460"/>
<dbReference type="EMBL" id="DS113673">
    <property type="protein sequence ID" value="EAX98504.1"/>
    <property type="molecule type" value="Genomic_DNA"/>
</dbReference>
<dbReference type="GO" id="GO:0016020">
    <property type="term" value="C:membrane"/>
    <property type="evidence" value="ECO:0000318"/>
    <property type="project" value="GO_Central"/>
</dbReference>
<dbReference type="Gene3D" id="1.20.1250.20">
    <property type="entry name" value="MFS general substrate transporter like domains"/>
    <property type="match status" value="2"/>
</dbReference>
<dbReference type="InterPro" id="IPR050549">
    <property type="entry name" value="MFS_Trehalose_Transporter"/>
</dbReference>
<dbReference type="GO" id="GO:0022857">
    <property type="term" value="F:transmembrane transporter activity"/>
    <property type="evidence" value="ECO:0000318"/>
    <property type="project" value="GO_Central"/>
</dbReference>
<comment type="subcellular location">
    <subcellularLocation>
        <location evidence="1">Membrane</location>
        <topology evidence="1">Multi-pass membrane protein</topology>
    </subcellularLocation>
</comment>
<dbReference type="PANTHER" id="PTHR48021:SF1">
    <property type="entry name" value="GH07001P-RELATED"/>
    <property type="match status" value="1"/>
</dbReference>
<organism evidence="7 8">
    <name type="scientific">Trichomonas vaginalis (strain ATCC PRA-98 / G3)</name>
    <dbReference type="NCBI Taxonomy" id="412133"/>
    <lineage>
        <taxon>Eukaryota</taxon>
        <taxon>Metamonada</taxon>
        <taxon>Parabasalia</taxon>
        <taxon>Trichomonadida</taxon>
        <taxon>Trichomonadidae</taxon>
        <taxon>Trichomonas</taxon>
    </lineage>
</organism>
<feature type="transmembrane region" description="Helical" evidence="5">
    <location>
        <begin position="347"/>
        <end position="367"/>
    </location>
</feature>
<evidence type="ECO:0000313" key="7">
    <source>
        <dbReference type="EMBL" id="EAX98504.1"/>
    </source>
</evidence>
<dbReference type="FunCoup" id="A2F9D2">
    <property type="interactions" value="488"/>
</dbReference>
<dbReference type="InterPro" id="IPR020846">
    <property type="entry name" value="MFS_dom"/>
</dbReference>
<feature type="transmembrane region" description="Helical" evidence="5">
    <location>
        <begin position="161"/>
        <end position="181"/>
    </location>
</feature>
<dbReference type="InterPro" id="IPR003663">
    <property type="entry name" value="Sugar/inositol_transpt"/>
</dbReference>
<keyword evidence="4 5" id="KW-0472">Membrane</keyword>
<dbReference type="InterPro" id="IPR036259">
    <property type="entry name" value="MFS_trans_sf"/>
</dbReference>
<keyword evidence="2 5" id="KW-0812">Transmembrane</keyword>
<dbReference type="AlphaFoldDB" id="A2F9D2"/>
<keyword evidence="3 5" id="KW-1133">Transmembrane helix</keyword>
<dbReference type="FunFam" id="1.20.1250.20:FF:000352">
    <property type="entry name" value="Major Facilitator Superfamily protein"/>
    <property type="match status" value="1"/>
</dbReference>
<feature type="transmembrane region" description="Helical" evidence="5">
    <location>
        <begin position="7"/>
        <end position="28"/>
    </location>
</feature>
<evidence type="ECO:0000259" key="6">
    <source>
        <dbReference type="PROSITE" id="PS50850"/>
    </source>
</evidence>
<dbReference type="OMA" id="HELMICC"/>
<reference evidence="7" key="1">
    <citation type="submission" date="2006-10" db="EMBL/GenBank/DDBJ databases">
        <authorList>
            <person name="Amadeo P."/>
            <person name="Zhao Q."/>
            <person name="Wortman J."/>
            <person name="Fraser-Liggett C."/>
            <person name="Carlton J."/>
        </authorList>
    </citation>
    <scope>NUCLEOTIDE SEQUENCE</scope>
    <source>
        <strain evidence="7">G3</strain>
    </source>
</reference>
<name>A2F9D2_TRIV3</name>
<dbReference type="FunFam" id="1.20.1250.20:FF:000279">
    <property type="entry name" value="Major facilitator superfamily protein"/>
    <property type="match status" value="1"/>
</dbReference>
<dbReference type="PROSITE" id="PS50850">
    <property type="entry name" value="MFS"/>
    <property type="match status" value="1"/>
</dbReference>
<reference evidence="7" key="2">
    <citation type="journal article" date="2007" name="Science">
        <title>Draft genome sequence of the sexually transmitted pathogen Trichomonas vaginalis.</title>
        <authorList>
            <person name="Carlton J.M."/>
            <person name="Hirt R.P."/>
            <person name="Silva J.C."/>
            <person name="Delcher A.L."/>
            <person name="Schatz M."/>
            <person name="Zhao Q."/>
            <person name="Wortman J.R."/>
            <person name="Bidwell S.L."/>
            <person name="Alsmark U.C.M."/>
            <person name="Besteiro S."/>
            <person name="Sicheritz-Ponten T."/>
            <person name="Noel C.J."/>
            <person name="Dacks J.B."/>
            <person name="Foster P.G."/>
            <person name="Simillion C."/>
            <person name="Van de Peer Y."/>
            <person name="Miranda-Saavedra D."/>
            <person name="Barton G.J."/>
            <person name="Westrop G.D."/>
            <person name="Mueller S."/>
            <person name="Dessi D."/>
            <person name="Fiori P.L."/>
            <person name="Ren Q."/>
            <person name="Paulsen I."/>
            <person name="Zhang H."/>
            <person name="Bastida-Corcuera F.D."/>
            <person name="Simoes-Barbosa A."/>
            <person name="Brown M.T."/>
            <person name="Hayes R.D."/>
            <person name="Mukherjee M."/>
            <person name="Okumura C.Y."/>
            <person name="Schneider R."/>
            <person name="Smith A.J."/>
            <person name="Vanacova S."/>
            <person name="Villalvazo M."/>
            <person name="Haas B.J."/>
            <person name="Pertea M."/>
            <person name="Feldblyum T.V."/>
            <person name="Utterback T.R."/>
            <person name="Shu C.L."/>
            <person name="Osoegawa K."/>
            <person name="de Jong P.J."/>
            <person name="Hrdy I."/>
            <person name="Horvathova L."/>
            <person name="Zubacova Z."/>
            <person name="Dolezal P."/>
            <person name="Malik S.B."/>
            <person name="Logsdon J.M. Jr."/>
            <person name="Henze K."/>
            <person name="Gupta A."/>
            <person name="Wang C.C."/>
            <person name="Dunne R.L."/>
            <person name="Upcroft J.A."/>
            <person name="Upcroft P."/>
            <person name="White O."/>
            <person name="Salzberg S.L."/>
            <person name="Tang P."/>
            <person name="Chiu C.-H."/>
            <person name="Lee Y.-S."/>
            <person name="Embley T.M."/>
            <person name="Coombs G.H."/>
            <person name="Mottram J.C."/>
            <person name="Tachezy J."/>
            <person name="Fraser-Liggett C.M."/>
            <person name="Johnson P.J."/>
        </authorList>
    </citation>
    <scope>NUCLEOTIDE SEQUENCE [LARGE SCALE GENOMIC DNA]</scope>
    <source>
        <strain evidence="7">G3</strain>
    </source>
</reference>
<dbReference type="InParanoid" id="A2F9D2"/>
<feature type="transmembrane region" description="Helical" evidence="5">
    <location>
        <begin position="284"/>
        <end position="302"/>
    </location>
</feature>
<feature type="domain" description="Major facilitator superfamily (MFS) profile" evidence="6">
    <location>
        <begin position="6"/>
        <end position="402"/>
    </location>
</feature>
<feature type="transmembrane region" description="Helical" evidence="5">
    <location>
        <begin position="314"/>
        <end position="335"/>
    </location>
</feature>
<evidence type="ECO:0000256" key="3">
    <source>
        <dbReference type="ARBA" id="ARBA00022989"/>
    </source>
</evidence>
<evidence type="ECO:0000256" key="5">
    <source>
        <dbReference type="SAM" id="Phobius"/>
    </source>
</evidence>
<dbReference type="SMR" id="A2F9D2"/>
<keyword evidence="8" id="KW-1185">Reference proteome</keyword>
<proteinExistence type="predicted"/>
<protein>
    <submittedName>
        <fullName evidence="7">Major facilitator superfamily protein</fullName>
    </submittedName>
</protein>
<evidence type="ECO:0000256" key="4">
    <source>
        <dbReference type="ARBA" id="ARBA00023136"/>
    </source>
</evidence>
<sequence length="420" mass="46867">MGVFSVELLYALPIILTPFTFGFIIGYTSPALPYYEDKWNISSIQSTFFNAITALFACVGPYLTTFLLKFFGRRVVIVIIDIINIISWACLFALSKKIFWFGIIIRALQGIILGACTAIGPLYLVEITPPSYVEFYGTLNQLCIVIGIVILYIIGQYYHPWVLHILAIVTSVIQITFIWFVPETSPLYDKTASSTEKESSDEDKGDIKESIFDKAYIKKVFIMIAVMASQQLSGANAMITNLSSLFESAHVPHPSGLAAAITMFAQALACIAAAAITGKIKRRIMWLMSTITCFISLFVYALNQKFNWSSTLSIVLQFLYQFGFGIALSPMPWYSSPEMFPPALRPMASSINSMTSWLCAFIIIFVYPQMKDHIGDFGAFLIFSADALFAIIFGSIVINEPSKDDENLDDNNDNIDNKSR</sequence>
<feature type="transmembrane region" description="Helical" evidence="5">
    <location>
        <begin position="48"/>
        <end position="68"/>
    </location>
</feature>
<dbReference type="KEGG" id="tva:4756302"/>
<evidence type="ECO:0000256" key="1">
    <source>
        <dbReference type="ARBA" id="ARBA00004141"/>
    </source>
</evidence>
<feature type="transmembrane region" description="Helical" evidence="5">
    <location>
        <begin position="379"/>
        <end position="398"/>
    </location>
</feature>
<feature type="transmembrane region" description="Helical" evidence="5">
    <location>
        <begin position="259"/>
        <end position="277"/>
    </location>
</feature>
<evidence type="ECO:0000313" key="8">
    <source>
        <dbReference type="Proteomes" id="UP000001542"/>
    </source>
</evidence>
<gene>
    <name evidence="7" type="ORF">TVAG_354420</name>
</gene>
<dbReference type="GO" id="GO:0055085">
    <property type="term" value="P:transmembrane transport"/>
    <property type="evidence" value="ECO:0000318"/>
    <property type="project" value="GO_Central"/>
</dbReference>
<dbReference type="InterPro" id="IPR005828">
    <property type="entry name" value="MFS_sugar_transport-like"/>
</dbReference>
<evidence type="ECO:0000256" key="2">
    <source>
        <dbReference type="ARBA" id="ARBA00022692"/>
    </source>
</evidence>
<dbReference type="SUPFAM" id="SSF103473">
    <property type="entry name" value="MFS general substrate transporter"/>
    <property type="match status" value="1"/>
</dbReference>
<dbReference type="Pfam" id="PF00083">
    <property type="entry name" value="Sugar_tr"/>
    <property type="match status" value="1"/>
</dbReference>
<dbReference type="eggNOG" id="KOG0254">
    <property type="taxonomic scope" value="Eukaryota"/>
</dbReference>
<accession>A2F9D2</accession>
<feature type="transmembrane region" description="Helical" evidence="5">
    <location>
        <begin position="75"/>
        <end position="94"/>
    </location>
</feature>
<dbReference type="STRING" id="5722.A2F9D2"/>